<evidence type="ECO:0000313" key="11">
    <source>
        <dbReference type="RefSeq" id="XP_013776558.1"/>
    </source>
</evidence>
<evidence type="ECO:0000256" key="4">
    <source>
        <dbReference type="ARBA" id="ARBA00022692"/>
    </source>
</evidence>
<evidence type="ECO:0000256" key="2">
    <source>
        <dbReference type="ARBA" id="ARBA00008370"/>
    </source>
</evidence>
<evidence type="ECO:0000256" key="8">
    <source>
        <dbReference type="ARBA" id="ARBA00023136"/>
    </source>
</evidence>
<dbReference type="Proteomes" id="UP000694941">
    <property type="component" value="Unplaced"/>
</dbReference>
<comment type="similarity">
    <text evidence="2">Belongs to the COX16 family.</text>
</comment>
<reference evidence="11" key="1">
    <citation type="submission" date="2025-08" db="UniProtKB">
        <authorList>
            <consortium name="RefSeq"/>
        </authorList>
    </citation>
    <scope>IDENTIFICATION</scope>
    <source>
        <tissue evidence="11">Muscle</tissue>
    </source>
</reference>
<evidence type="ECO:0000313" key="10">
    <source>
        <dbReference type="Proteomes" id="UP000694941"/>
    </source>
</evidence>
<keyword evidence="5" id="KW-0999">Mitochondrion inner membrane</keyword>
<keyword evidence="6 9" id="KW-1133">Transmembrane helix</keyword>
<evidence type="ECO:0000256" key="6">
    <source>
        <dbReference type="ARBA" id="ARBA00022989"/>
    </source>
</evidence>
<dbReference type="InterPro" id="IPR020164">
    <property type="entry name" value="Cyt_c_Oxase_assmbl_COX16"/>
</dbReference>
<accession>A0ABM1B7T6</accession>
<comment type="subcellular location">
    <subcellularLocation>
        <location evidence="1">Mitochondrion inner membrane</location>
        <topology evidence="1">Single-pass membrane protein</topology>
    </subcellularLocation>
</comment>
<feature type="transmembrane region" description="Helical" evidence="9">
    <location>
        <begin position="20"/>
        <end position="38"/>
    </location>
</feature>
<dbReference type="PANTHER" id="PTHR17130:SF14">
    <property type="entry name" value="CYTOCHROME C OXIDASE ASSEMBLY PROTEIN COX16 HOMOLOG, MITOCHONDRIAL"/>
    <property type="match status" value="1"/>
</dbReference>
<keyword evidence="10" id="KW-1185">Reference proteome</keyword>
<protein>
    <recommendedName>
        <fullName evidence="3">Cytochrome c oxidase assembly protein COX16 homolog, mitochondrial</fullName>
    </recommendedName>
</protein>
<dbReference type="GeneID" id="106461288"/>
<evidence type="ECO:0000256" key="1">
    <source>
        <dbReference type="ARBA" id="ARBA00004434"/>
    </source>
</evidence>
<gene>
    <name evidence="11" type="primary">LOC106461288</name>
</gene>
<evidence type="ECO:0000256" key="7">
    <source>
        <dbReference type="ARBA" id="ARBA00023128"/>
    </source>
</evidence>
<dbReference type="RefSeq" id="XP_013776558.1">
    <property type="nucleotide sequence ID" value="XM_013921104.2"/>
</dbReference>
<keyword evidence="8 9" id="KW-0472">Membrane</keyword>
<name>A0ABM1B7T6_LIMPO</name>
<evidence type="ECO:0000256" key="5">
    <source>
        <dbReference type="ARBA" id="ARBA00022792"/>
    </source>
</evidence>
<evidence type="ECO:0000256" key="9">
    <source>
        <dbReference type="SAM" id="Phobius"/>
    </source>
</evidence>
<proteinExistence type="inferred from homology"/>
<organism evidence="10 11">
    <name type="scientific">Limulus polyphemus</name>
    <name type="common">Atlantic horseshoe crab</name>
    <dbReference type="NCBI Taxonomy" id="6850"/>
    <lineage>
        <taxon>Eukaryota</taxon>
        <taxon>Metazoa</taxon>
        <taxon>Ecdysozoa</taxon>
        <taxon>Arthropoda</taxon>
        <taxon>Chelicerata</taxon>
        <taxon>Merostomata</taxon>
        <taxon>Xiphosura</taxon>
        <taxon>Limulidae</taxon>
        <taxon>Limulus</taxon>
    </lineage>
</organism>
<dbReference type="Pfam" id="PF14138">
    <property type="entry name" value="COX16"/>
    <property type="match status" value="1"/>
</dbReference>
<dbReference type="PANTHER" id="PTHR17130">
    <property type="entry name" value="MITOCHONDRIAL OUTER MEMBRANE PROTEIN 25"/>
    <property type="match status" value="1"/>
</dbReference>
<sequence length="119" mass="14227">MGDLIYKLKAVSERKFFKYGIPFLILIVGGSFGLKYFAMLRYQYRKNNLLSAEEVEKYGIKMKKKGEVTLETEYEKIKEMDISNWENIRGPRPWEETEYIEKIKQKQAEKKSRTEKADR</sequence>
<evidence type="ECO:0000256" key="3">
    <source>
        <dbReference type="ARBA" id="ARBA00021814"/>
    </source>
</evidence>
<keyword evidence="7" id="KW-0496">Mitochondrion</keyword>
<keyword evidence="4 9" id="KW-0812">Transmembrane</keyword>